<keyword evidence="2" id="KW-1185">Reference proteome</keyword>
<comment type="caution">
    <text evidence="1">The sequence shown here is derived from an EMBL/GenBank/DDBJ whole genome shotgun (WGS) entry which is preliminary data.</text>
</comment>
<proteinExistence type="predicted"/>
<evidence type="ECO:0000313" key="2">
    <source>
        <dbReference type="Proteomes" id="UP001062632"/>
    </source>
</evidence>
<reference evidence="1 2" key="1">
    <citation type="submission" date="2013-04" db="EMBL/GenBank/DDBJ databases">
        <title>The genome sequencing project of 58 acetic acid bacteria.</title>
        <authorList>
            <person name="Okamoto-Kainuma A."/>
            <person name="Ishikawa M."/>
            <person name="Umino S."/>
            <person name="Koizumi Y."/>
            <person name="Shiwa Y."/>
            <person name="Yoshikawa H."/>
            <person name="Matsutani M."/>
            <person name="Matsushita K."/>
        </authorList>
    </citation>
    <scope>NUCLEOTIDE SEQUENCE [LARGE SCALE GENOMIC DNA]</scope>
    <source>
        <strain evidence="1 2">NBRC 106555</strain>
    </source>
</reference>
<sequence>MADLLRMVSGRVYRPARDAVERLLEQGVGSLNGVITKPAGRFGAGLILFREERDVQGAVPAYEGVCWDHRWLLPRIYSSDEGAPLEVGALGDQAAAYDARQLGLPLGALRTAPGLFSEGRLLRVPRFCGGDWDVIWASGTPIT</sequence>
<evidence type="ECO:0000313" key="1">
    <source>
        <dbReference type="EMBL" id="GBR53099.1"/>
    </source>
</evidence>
<dbReference type="EMBL" id="BAQC01000030">
    <property type="protein sequence ID" value="GBR53099.1"/>
    <property type="molecule type" value="Genomic_DNA"/>
</dbReference>
<dbReference type="Proteomes" id="UP001062632">
    <property type="component" value="Unassembled WGS sequence"/>
</dbReference>
<name>A0ABQ0QQ77_9PROT</name>
<protein>
    <submittedName>
        <fullName evidence="1">Uncharacterized protein</fullName>
    </submittedName>
</protein>
<organism evidence="1 2">
    <name type="scientific">Neokomagataea thailandica NBRC 106555</name>
    <dbReference type="NCBI Taxonomy" id="1223520"/>
    <lineage>
        <taxon>Bacteria</taxon>
        <taxon>Pseudomonadati</taxon>
        <taxon>Pseudomonadota</taxon>
        <taxon>Alphaproteobacteria</taxon>
        <taxon>Acetobacterales</taxon>
        <taxon>Acetobacteraceae</taxon>
        <taxon>Neokomagataea</taxon>
    </lineage>
</organism>
<gene>
    <name evidence="1" type="ORF">AA106555_1169</name>
</gene>
<accession>A0ABQ0QQ77</accession>